<reference evidence="2" key="2">
    <citation type="submission" date="2020-09" db="EMBL/GenBank/DDBJ databases">
        <authorList>
            <person name="Sun Q."/>
            <person name="Zhou Y."/>
        </authorList>
    </citation>
    <scope>NUCLEOTIDE SEQUENCE</scope>
    <source>
        <strain evidence="2">CGMCC 1.15448</strain>
    </source>
</reference>
<dbReference type="GO" id="GO:0016758">
    <property type="term" value="F:hexosyltransferase activity"/>
    <property type="evidence" value="ECO:0007669"/>
    <property type="project" value="UniProtKB-ARBA"/>
</dbReference>
<keyword evidence="3" id="KW-1185">Reference proteome</keyword>
<gene>
    <name evidence="2" type="ORF">GCM10011511_35070</name>
</gene>
<evidence type="ECO:0000259" key="1">
    <source>
        <dbReference type="Pfam" id="PF00535"/>
    </source>
</evidence>
<evidence type="ECO:0000313" key="3">
    <source>
        <dbReference type="Proteomes" id="UP000607559"/>
    </source>
</evidence>
<dbReference type="EMBL" id="BMJC01000004">
    <property type="protein sequence ID" value="GGB08571.1"/>
    <property type="molecule type" value="Genomic_DNA"/>
</dbReference>
<name>A0A8J2UEY5_9BACT</name>
<reference evidence="2" key="1">
    <citation type="journal article" date="2014" name="Int. J. Syst. Evol. Microbiol.">
        <title>Complete genome sequence of Corynebacterium casei LMG S-19264T (=DSM 44701T), isolated from a smear-ripened cheese.</title>
        <authorList>
            <consortium name="US DOE Joint Genome Institute (JGI-PGF)"/>
            <person name="Walter F."/>
            <person name="Albersmeier A."/>
            <person name="Kalinowski J."/>
            <person name="Ruckert C."/>
        </authorList>
    </citation>
    <scope>NUCLEOTIDE SEQUENCE</scope>
    <source>
        <strain evidence="2">CGMCC 1.15448</strain>
    </source>
</reference>
<dbReference type="Proteomes" id="UP000607559">
    <property type="component" value="Unassembled WGS sequence"/>
</dbReference>
<feature type="domain" description="Glycosyltransferase 2-like" evidence="1">
    <location>
        <begin position="13"/>
        <end position="161"/>
    </location>
</feature>
<evidence type="ECO:0000313" key="2">
    <source>
        <dbReference type="EMBL" id="GGB08571.1"/>
    </source>
</evidence>
<dbReference type="Pfam" id="PF00535">
    <property type="entry name" value="Glycos_transf_2"/>
    <property type="match status" value="1"/>
</dbReference>
<dbReference type="PANTHER" id="PTHR22916:SF3">
    <property type="entry name" value="UDP-GLCNAC:BETAGAL BETA-1,3-N-ACETYLGLUCOSAMINYLTRANSFERASE-LIKE PROTEIN 1"/>
    <property type="match status" value="1"/>
</dbReference>
<dbReference type="RefSeq" id="WP_188934062.1">
    <property type="nucleotide sequence ID" value="NZ_BMJC01000004.1"/>
</dbReference>
<dbReference type="SUPFAM" id="SSF53448">
    <property type="entry name" value="Nucleotide-diphospho-sugar transferases"/>
    <property type="match status" value="1"/>
</dbReference>
<proteinExistence type="predicted"/>
<sequence>MTDNGQAPLVAVWMLTYNQERYIAQAIEGVLQQKVNFKIELFIGEDCSTDNTRAICSDYAKRYPGVVNLLSTTENNIFANSRNTFKACFDSGARYVALCEGDDYWTDHNKLQRQVDFLEAHPDYSICIHGVYQAEEGKQLEIHQVSKVSQTFTIEDLARDGNFIHAVSTVFRNTLDELPDWFHATPIGDFPLHMYNAAHGNIYYVPEPMAVYRRFTGLHGPKSLAKRYIPLFKTLDAMVGRFNNEKIDHLLRQQQVKCILYWRDNAPEILSEQAPLVKEVLDKVTIKTPEQLTKFTTGFLFTSLCRKLVASLMHNPVVNKLRSFRDRTKRPQSATQ</sequence>
<dbReference type="InterPro" id="IPR001173">
    <property type="entry name" value="Glyco_trans_2-like"/>
</dbReference>
<organism evidence="2 3">
    <name type="scientific">Puia dinghuensis</name>
    <dbReference type="NCBI Taxonomy" id="1792502"/>
    <lineage>
        <taxon>Bacteria</taxon>
        <taxon>Pseudomonadati</taxon>
        <taxon>Bacteroidota</taxon>
        <taxon>Chitinophagia</taxon>
        <taxon>Chitinophagales</taxon>
        <taxon>Chitinophagaceae</taxon>
        <taxon>Puia</taxon>
    </lineage>
</organism>
<dbReference type="PANTHER" id="PTHR22916">
    <property type="entry name" value="GLYCOSYLTRANSFERASE"/>
    <property type="match status" value="1"/>
</dbReference>
<protein>
    <recommendedName>
        <fullName evidence="1">Glycosyltransferase 2-like domain-containing protein</fullName>
    </recommendedName>
</protein>
<dbReference type="InterPro" id="IPR029044">
    <property type="entry name" value="Nucleotide-diphossugar_trans"/>
</dbReference>
<dbReference type="Gene3D" id="3.90.550.10">
    <property type="entry name" value="Spore Coat Polysaccharide Biosynthesis Protein SpsA, Chain A"/>
    <property type="match status" value="1"/>
</dbReference>
<comment type="caution">
    <text evidence="2">The sequence shown here is derived from an EMBL/GenBank/DDBJ whole genome shotgun (WGS) entry which is preliminary data.</text>
</comment>
<dbReference type="AlphaFoldDB" id="A0A8J2UEY5"/>
<accession>A0A8J2UEY5</accession>